<dbReference type="InterPro" id="IPR000504">
    <property type="entry name" value="RRM_dom"/>
</dbReference>
<evidence type="ECO:0000313" key="5">
    <source>
        <dbReference type="EMBL" id="KAF6376678.1"/>
    </source>
</evidence>
<gene>
    <name evidence="5" type="ORF">mRhiFer1_014155</name>
</gene>
<dbReference type="InterPro" id="IPR039511">
    <property type="entry name" value="RBM26-like_RRM2"/>
</dbReference>
<dbReference type="PANTHER" id="PTHR14398:SF2">
    <property type="entry name" value="RNA-BINDING PROTEIN 26"/>
    <property type="match status" value="1"/>
</dbReference>
<dbReference type="SUPFAM" id="SSF54928">
    <property type="entry name" value="RNA-binding domain, RBD"/>
    <property type="match status" value="1"/>
</dbReference>
<accession>A0A7J7ZRC8</accession>
<evidence type="ECO:0000313" key="6">
    <source>
        <dbReference type="Proteomes" id="UP000585614"/>
    </source>
</evidence>
<dbReference type="Pfam" id="PF00076">
    <property type="entry name" value="RRM_1"/>
    <property type="match status" value="1"/>
</dbReference>
<dbReference type="InterPro" id="IPR045137">
    <property type="entry name" value="RBM26/27"/>
</dbReference>
<feature type="compositionally biased region" description="Polar residues" evidence="3">
    <location>
        <begin position="25"/>
        <end position="40"/>
    </location>
</feature>
<dbReference type="AlphaFoldDB" id="A0A7J7ZRC8"/>
<protein>
    <submittedName>
        <fullName evidence="5">RNA binding motif protein 26</fullName>
    </submittedName>
</protein>
<feature type="region of interest" description="Disordered" evidence="3">
    <location>
        <begin position="347"/>
        <end position="388"/>
    </location>
</feature>
<feature type="domain" description="RRM" evidence="4">
    <location>
        <begin position="272"/>
        <end position="341"/>
    </location>
</feature>
<proteinExistence type="predicted"/>
<feature type="region of interest" description="Disordered" evidence="3">
    <location>
        <begin position="20"/>
        <end position="40"/>
    </location>
</feature>
<feature type="compositionally biased region" description="Acidic residues" evidence="3">
    <location>
        <begin position="349"/>
        <end position="381"/>
    </location>
</feature>
<evidence type="ECO:0000256" key="2">
    <source>
        <dbReference type="PROSITE-ProRule" id="PRU00176"/>
    </source>
</evidence>
<organism evidence="5 6">
    <name type="scientific">Rhinolophus ferrumequinum</name>
    <name type="common">Greater horseshoe bat</name>
    <dbReference type="NCBI Taxonomy" id="59479"/>
    <lineage>
        <taxon>Eukaryota</taxon>
        <taxon>Metazoa</taxon>
        <taxon>Chordata</taxon>
        <taxon>Craniata</taxon>
        <taxon>Vertebrata</taxon>
        <taxon>Euteleostomi</taxon>
        <taxon>Mammalia</taxon>
        <taxon>Eutheria</taxon>
        <taxon>Laurasiatheria</taxon>
        <taxon>Chiroptera</taxon>
        <taxon>Yinpterochiroptera</taxon>
        <taxon>Rhinolophoidea</taxon>
        <taxon>Rhinolophidae</taxon>
        <taxon>Rhinolophinae</taxon>
        <taxon>Rhinolophus</taxon>
    </lineage>
</organism>
<dbReference type="PANTHER" id="PTHR14398">
    <property type="entry name" value="RNA RECOGNITION RRM/RNP DOMAIN"/>
    <property type="match status" value="1"/>
</dbReference>
<keyword evidence="1 2" id="KW-0694">RNA-binding</keyword>
<comment type="caution">
    <text evidence="5">The sequence shown here is derived from an EMBL/GenBank/DDBJ whole genome shotgun (WGS) entry which is preliminary data.</text>
</comment>
<dbReference type="FunFam" id="3.30.70.330:FF:000331">
    <property type="entry name" value="RNA binding motif protein 26"/>
    <property type="match status" value="1"/>
</dbReference>
<dbReference type="InterPro" id="IPR035979">
    <property type="entry name" value="RBD_domain_sf"/>
</dbReference>
<dbReference type="CDD" id="cd12258">
    <property type="entry name" value="RRM2_RBM26_like"/>
    <property type="match status" value="1"/>
</dbReference>
<reference evidence="5 6" key="1">
    <citation type="journal article" date="2020" name="Nature">
        <title>Six reference-quality genomes reveal evolution of bat adaptations.</title>
        <authorList>
            <person name="Jebb D."/>
            <person name="Huang Z."/>
            <person name="Pippel M."/>
            <person name="Hughes G.M."/>
            <person name="Lavrichenko K."/>
            <person name="Devanna P."/>
            <person name="Winkler S."/>
            <person name="Jermiin L.S."/>
            <person name="Skirmuntt E.C."/>
            <person name="Katzourakis A."/>
            <person name="Burkitt-Gray L."/>
            <person name="Ray D.A."/>
            <person name="Sullivan K.A.M."/>
            <person name="Roscito J.G."/>
            <person name="Kirilenko B.M."/>
            <person name="Davalos L.M."/>
            <person name="Corthals A.P."/>
            <person name="Power M.L."/>
            <person name="Jones G."/>
            <person name="Ransome R.D."/>
            <person name="Dechmann D.K.N."/>
            <person name="Locatelli A.G."/>
            <person name="Puechmaille S.J."/>
            <person name="Fedrigo O."/>
            <person name="Jarvis E.D."/>
            <person name="Hiller M."/>
            <person name="Vernes S.C."/>
            <person name="Myers E.W."/>
            <person name="Teeling E.C."/>
        </authorList>
    </citation>
    <scope>NUCLEOTIDE SEQUENCE [LARGE SCALE GENOMIC DNA]</scope>
    <source>
        <strain evidence="5">MRhiFer1</strain>
        <tissue evidence="5">Lung</tissue>
    </source>
</reference>
<name>A0A7J7ZRC8_RHIFE</name>
<dbReference type="GO" id="GO:0005634">
    <property type="term" value="C:nucleus"/>
    <property type="evidence" value="ECO:0007669"/>
    <property type="project" value="TreeGrafter"/>
</dbReference>
<dbReference type="PROSITE" id="PS50102">
    <property type="entry name" value="RRM"/>
    <property type="match status" value="1"/>
</dbReference>
<dbReference type="Gene3D" id="3.30.70.330">
    <property type="match status" value="1"/>
</dbReference>
<dbReference type="GO" id="GO:0003723">
    <property type="term" value="F:RNA binding"/>
    <property type="evidence" value="ECO:0007669"/>
    <property type="project" value="UniProtKB-UniRule"/>
</dbReference>
<sequence length="388" mass="43280">MQPLVQQPILPVVKQSVKERLGPVPSSTIEPAEAQSASADLPQNVTKLSVKDRLGFVSKPSVSATEKVLSTSTGLTKTVYNPAALKAAQKSLLVSTSAVDNNEAQKKKQEALKLQQDVRKRKQEILEKHIETQKMLISKLEKNKAMKSEDKAEIMKTLEVLTKNITKLKDEVKAASPGRCLPKSIKTKTQMQKELLDTELDLYKKMQAGEEVTELRRKYTELQLEAAKRGILSSGRGRGIHSRGRGTTHGRGRGRGRGRGVPGHAVVDHRPRALEISAFTESDREDLLPHFAQYGEIEDCQIDDSSLHAVITFKTRAEAEAAAVHGARFKGQDLKLAWNKPVTNISAVETEEIEPDEEEFQEESMVDDSLLQDDDEEEEDNESRSWRR</sequence>
<dbReference type="InterPro" id="IPR012677">
    <property type="entry name" value="Nucleotide-bd_a/b_plait_sf"/>
</dbReference>
<evidence type="ECO:0000256" key="1">
    <source>
        <dbReference type="ARBA" id="ARBA00022884"/>
    </source>
</evidence>
<feature type="compositionally biased region" description="Basic residues" evidence="3">
    <location>
        <begin position="238"/>
        <end position="258"/>
    </location>
</feature>
<dbReference type="EMBL" id="JACAGC010000003">
    <property type="protein sequence ID" value="KAF6376678.1"/>
    <property type="molecule type" value="Genomic_DNA"/>
</dbReference>
<feature type="region of interest" description="Disordered" evidence="3">
    <location>
        <begin position="234"/>
        <end position="265"/>
    </location>
</feature>
<evidence type="ECO:0000256" key="3">
    <source>
        <dbReference type="SAM" id="MobiDB-lite"/>
    </source>
</evidence>
<evidence type="ECO:0000259" key="4">
    <source>
        <dbReference type="PROSITE" id="PS50102"/>
    </source>
</evidence>
<dbReference type="Proteomes" id="UP000585614">
    <property type="component" value="Unassembled WGS sequence"/>
</dbReference>